<feature type="transmembrane region" description="Helical" evidence="1">
    <location>
        <begin position="134"/>
        <end position="153"/>
    </location>
</feature>
<keyword evidence="1" id="KW-0812">Transmembrane</keyword>
<evidence type="ECO:0000256" key="1">
    <source>
        <dbReference type="SAM" id="Phobius"/>
    </source>
</evidence>
<keyword evidence="1" id="KW-0472">Membrane</keyword>
<dbReference type="InterPro" id="IPR009495">
    <property type="entry name" value="NrsF"/>
</dbReference>
<name>A0ABV7M851_9PROT</name>
<gene>
    <name evidence="2" type="ORF">ACFONP_02305</name>
</gene>
<evidence type="ECO:0000313" key="2">
    <source>
        <dbReference type="EMBL" id="MFC3301563.1"/>
    </source>
</evidence>
<comment type="caution">
    <text evidence="2">The sequence shown here is derived from an EMBL/GenBank/DDBJ whole genome shotgun (WGS) entry which is preliminary data.</text>
</comment>
<dbReference type="Pfam" id="PF06532">
    <property type="entry name" value="NrsF"/>
    <property type="match status" value="1"/>
</dbReference>
<reference evidence="3" key="1">
    <citation type="journal article" date="2019" name="Int. J. Syst. Evol. Microbiol.">
        <title>The Global Catalogue of Microorganisms (GCM) 10K type strain sequencing project: providing services to taxonomists for standard genome sequencing and annotation.</title>
        <authorList>
            <consortium name="The Broad Institute Genomics Platform"/>
            <consortium name="The Broad Institute Genome Sequencing Center for Infectious Disease"/>
            <person name="Wu L."/>
            <person name="Ma J."/>
        </authorList>
    </citation>
    <scope>NUCLEOTIDE SEQUENCE [LARGE SCALE GENOMIC DNA]</scope>
    <source>
        <strain evidence="3">KCTC 22245</strain>
    </source>
</reference>
<dbReference type="Proteomes" id="UP001595607">
    <property type="component" value="Unassembled WGS sequence"/>
</dbReference>
<protein>
    <submittedName>
        <fullName evidence="2">NrsF family protein</fullName>
    </submittedName>
</protein>
<keyword evidence="3" id="KW-1185">Reference proteome</keyword>
<evidence type="ECO:0000313" key="3">
    <source>
        <dbReference type="Proteomes" id="UP001595607"/>
    </source>
</evidence>
<feature type="transmembrane region" description="Helical" evidence="1">
    <location>
        <begin position="189"/>
        <end position="211"/>
    </location>
</feature>
<proteinExistence type="predicted"/>
<accession>A0ABV7M851</accession>
<dbReference type="RefSeq" id="WP_189572793.1">
    <property type="nucleotide sequence ID" value="NZ_BMXU01000001.1"/>
</dbReference>
<sequence length="217" mass="22957">MREHQTSSSTQSLIDGLTESMAPVARRNPRREALVLGGILFLQLAGTIALMGTNAVAVFTHDFWGSAAKAVMFAGFALGFALLAFRSFDPTAPRQKNLAIAMAGALVGFGVLTLDRNFGGGALNVLRPANGIQCLISSISFAIPMFIALTVFMRGAAPTQPRMTALFIGIASGAWGTFIYALQCPFTNIGYLAAWYGGAIAITTLVAAVLLPRLARW</sequence>
<feature type="transmembrane region" description="Helical" evidence="1">
    <location>
        <begin position="97"/>
        <end position="114"/>
    </location>
</feature>
<feature type="transmembrane region" description="Helical" evidence="1">
    <location>
        <begin position="33"/>
        <end position="57"/>
    </location>
</feature>
<dbReference type="EMBL" id="JBHRVA010000002">
    <property type="protein sequence ID" value="MFC3301563.1"/>
    <property type="molecule type" value="Genomic_DNA"/>
</dbReference>
<keyword evidence="1" id="KW-1133">Transmembrane helix</keyword>
<feature type="transmembrane region" description="Helical" evidence="1">
    <location>
        <begin position="63"/>
        <end position="85"/>
    </location>
</feature>
<organism evidence="2 3">
    <name type="scientific">Parvularcula lutaonensis</name>
    <dbReference type="NCBI Taxonomy" id="491923"/>
    <lineage>
        <taxon>Bacteria</taxon>
        <taxon>Pseudomonadati</taxon>
        <taxon>Pseudomonadota</taxon>
        <taxon>Alphaproteobacteria</taxon>
        <taxon>Parvularculales</taxon>
        <taxon>Parvularculaceae</taxon>
        <taxon>Parvularcula</taxon>
    </lineage>
</organism>
<feature type="transmembrane region" description="Helical" evidence="1">
    <location>
        <begin position="165"/>
        <end position="183"/>
    </location>
</feature>